<keyword evidence="3" id="KW-1185">Reference proteome</keyword>
<dbReference type="InterPro" id="IPR024311">
    <property type="entry name" value="Lipocalin-like"/>
</dbReference>
<protein>
    <submittedName>
        <fullName evidence="2">Lipocalin family protein</fullName>
    </submittedName>
</protein>
<dbReference type="InterPro" id="IPR036116">
    <property type="entry name" value="FN3_sf"/>
</dbReference>
<dbReference type="InterPro" id="IPR003961">
    <property type="entry name" value="FN3_dom"/>
</dbReference>
<organism evidence="2 3">
    <name type="scientific">Bizionia hallyeonensis</name>
    <dbReference type="NCBI Taxonomy" id="1123757"/>
    <lineage>
        <taxon>Bacteria</taxon>
        <taxon>Pseudomonadati</taxon>
        <taxon>Bacteroidota</taxon>
        <taxon>Flavobacteriia</taxon>
        <taxon>Flavobacteriales</taxon>
        <taxon>Flavobacteriaceae</taxon>
        <taxon>Bizionia</taxon>
    </lineage>
</organism>
<evidence type="ECO:0000259" key="1">
    <source>
        <dbReference type="PROSITE" id="PS50853"/>
    </source>
</evidence>
<proteinExistence type="predicted"/>
<sequence>MQTNQAPNNFNVIDVANDADLQLQLSWETASDPEGDVVSYQVFLDTQNPPQMAIANNLNVTSFNTQTDLQAETTYYWMVVAKDANGNTTQSNIDAFTTRELTTGEAILGKWYFESQAGAPPVTECKKNSFINFTNDLFFQITNYDEDTNDNCVLMTSENGTYQVIDRFQIEITANGYTQFWDIQSISPTELVLNISGTIATFIK</sequence>
<dbReference type="RefSeq" id="WP_376861222.1">
    <property type="nucleotide sequence ID" value="NZ_JBHSLA010000004.1"/>
</dbReference>
<dbReference type="Proteomes" id="UP001596162">
    <property type="component" value="Unassembled WGS sequence"/>
</dbReference>
<name>A0ABW0C838_9FLAO</name>
<dbReference type="Pfam" id="PF13648">
    <property type="entry name" value="Lipocalin_4"/>
    <property type="match status" value="1"/>
</dbReference>
<dbReference type="EMBL" id="JBHSLA010000004">
    <property type="protein sequence ID" value="MFC5195881.1"/>
    <property type="molecule type" value="Genomic_DNA"/>
</dbReference>
<dbReference type="PROSITE" id="PS50853">
    <property type="entry name" value="FN3"/>
    <property type="match status" value="1"/>
</dbReference>
<accession>A0ABW0C838</accession>
<dbReference type="SUPFAM" id="SSF49265">
    <property type="entry name" value="Fibronectin type III"/>
    <property type="match status" value="1"/>
</dbReference>
<evidence type="ECO:0000313" key="2">
    <source>
        <dbReference type="EMBL" id="MFC5195881.1"/>
    </source>
</evidence>
<dbReference type="Gene3D" id="2.60.40.10">
    <property type="entry name" value="Immunoglobulins"/>
    <property type="match status" value="1"/>
</dbReference>
<reference evidence="3" key="1">
    <citation type="journal article" date="2019" name="Int. J. Syst. Evol. Microbiol.">
        <title>The Global Catalogue of Microorganisms (GCM) 10K type strain sequencing project: providing services to taxonomists for standard genome sequencing and annotation.</title>
        <authorList>
            <consortium name="The Broad Institute Genomics Platform"/>
            <consortium name="The Broad Institute Genome Sequencing Center for Infectious Disease"/>
            <person name="Wu L."/>
            <person name="Ma J."/>
        </authorList>
    </citation>
    <scope>NUCLEOTIDE SEQUENCE [LARGE SCALE GENOMIC DNA]</scope>
    <source>
        <strain evidence="3">JCM 17978</strain>
    </source>
</reference>
<evidence type="ECO:0000313" key="3">
    <source>
        <dbReference type="Proteomes" id="UP001596162"/>
    </source>
</evidence>
<feature type="domain" description="Fibronectin type-III" evidence="1">
    <location>
        <begin position="6"/>
        <end position="101"/>
    </location>
</feature>
<comment type="caution">
    <text evidence="2">The sequence shown here is derived from an EMBL/GenBank/DDBJ whole genome shotgun (WGS) entry which is preliminary data.</text>
</comment>
<dbReference type="InterPro" id="IPR013783">
    <property type="entry name" value="Ig-like_fold"/>
</dbReference>
<dbReference type="CDD" id="cd00063">
    <property type="entry name" value="FN3"/>
    <property type="match status" value="1"/>
</dbReference>
<dbReference type="Pfam" id="PF00041">
    <property type="entry name" value="fn3"/>
    <property type="match status" value="1"/>
</dbReference>
<gene>
    <name evidence="2" type="ORF">ACFPH8_11115</name>
</gene>